<dbReference type="Proteomes" id="UP000494265">
    <property type="component" value="Unassembled WGS sequence"/>
</dbReference>
<feature type="domain" description="PPIase FKBP-type" evidence="3">
    <location>
        <begin position="146"/>
        <end position="240"/>
    </location>
</feature>
<evidence type="ECO:0000256" key="1">
    <source>
        <dbReference type="ARBA" id="ARBA00023235"/>
    </source>
</evidence>
<dbReference type="GO" id="GO:0003755">
    <property type="term" value="F:peptidyl-prolyl cis-trans isomerase activity"/>
    <property type="evidence" value="ECO:0007669"/>
    <property type="project" value="UniProtKB-KW"/>
</dbReference>
<protein>
    <recommendedName>
        <fullName evidence="2">peptidylprolyl isomerase</fullName>
        <ecNumber evidence="2">5.2.1.8</ecNumber>
    </recommendedName>
</protein>
<dbReference type="PROSITE" id="PS50059">
    <property type="entry name" value="FKBP_PPIASE"/>
    <property type="match status" value="1"/>
</dbReference>
<dbReference type="InterPro" id="IPR001179">
    <property type="entry name" value="PPIase_FKBP_dom"/>
</dbReference>
<comment type="caution">
    <text evidence="4">The sequence shown here is derived from an EMBL/GenBank/DDBJ whole genome shotgun (WGS) entry which is preliminary data.</text>
</comment>
<proteinExistence type="predicted"/>
<dbReference type="AlphaFoldDB" id="A0A6F9XJJ8"/>
<organism evidence="4">
    <name type="scientific">Ligilactobacillus agilis</name>
    <dbReference type="NCBI Taxonomy" id="1601"/>
    <lineage>
        <taxon>Bacteria</taxon>
        <taxon>Bacillati</taxon>
        <taxon>Bacillota</taxon>
        <taxon>Bacilli</taxon>
        <taxon>Lactobacillales</taxon>
        <taxon>Lactobacillaceae</taxon>
        <taxon>Ligilactobacillus</taxon>
    </lineage>
</organism>
<name>A0A6F9XJJ8_9LACO</name>
<evidence type="ECO:0000313" key="4">
    <source>
        <dbReference type="EMBL" id="GET05432.1"/>
    </source>
</evidence>
<reference evidence="4" key="1">
    <citation type="submission" date="2019-10" db="EMBL/GenBank/DDBJ databases">
        <title>Lactobacillus agilis SY212 Whole Genome Sequencing Project.</title>
        <authorList>
            <person name="Suzuki S."/>
            <person name="Endo A."/>
            <person name="Maeno S."/>
            <person name="Shiwa Y."/>
            <person name="Matsutani M."/>
            <person name="Kajikawa A."/>
        </authorList>
    </citation>
    <scope>NUCLEOTIDE SEQUENCE</scope>
    <source>
        <strain evidence="4">SY212</strain>
    </source>
</reference>
<comment type="catalytic activity">
    <reaction evidence="2">
        <text>[protein]-peptidylproline (omega=180) = [protein]-peptidylproline (omega=0)</text>
        <dbReference type="Rhea" id="RHEA:16237"/>
        <dbReference type="Rhea" id="RHEA-COMP:10747"/>
        <dbReference type="Rhea" id="RHEA-COMP:10748"/>
        <dbReference type="ChEBI" id="CHEBI:83833"/>
        <dbReference type="ChEBI" id="CHEBI:83834"/>
        <dbReference type="EC" id="5.2.1.8"/>
    </reaction>
</comment>
<keyword evidence="1 2" id="KW-0413">Isomerase</keyword>
<dbReference type="RefSeq" id="WP_172584270.1">
    <property type="nucleotide sequence ID" value="NZ_BLAM01000054.1"/>
</dbReference>
<sequence>MIIGHTWFGQGMEGNYYDTAIPTEGIDEVWIGEGMYDELYATVDTSITKDNVLPKGWTTTTIMDAKFNNSIEAGSINGHGHIVTKIQCYRREYQSTNTEWFLVAQWDYDENYNTYSIIDRFVENGKTYEYAIVPVADTVMGDMVRSETIKVNYQGTFISDIDHNYAMNVNFKFGDMKYNKNTSVQGTLSGQYPIATQGRQNYRTGTATFLPLTPELEFGATNEIDEHAELLNRQEVINFLNNGKVKVIRRDDGDMLVVATNDVTLAPLSENMDLLSNVTFSFTEIGALDYETMDKSGLIAGASKTSYSYDENGDVIWDTTDSTNADARRRYRNSFAMLANKAGGR</sequence>
<dbReference type="EC" id="5.2.1.8" evidence="2"/>
<evidence type="ECO:0000256" key="2">
    <source>
        <dbReference type="PROSITE-ProRule" id="PRU00277"/>
    </source>
</evidence>
<accession>A0A6F9XJJ8</accession>
<gene>
    <name evidence="4" type="ORF">SY212_04620</name>
</gene>
<evidence type="ECO:0000259" key="3">
    <source>
        <dbReference type="PROSITE" id="PS50059"/>
    </source>
</evidence>
<dbReference type="EMBL" id="BLAM01000054">
    <property type="protein sequence ID" value="GET05432.1"/>
    <property type="molecule type" value="Genomic_DNA"/>
</dbReference>
<keyword evidence="2" id="KW-0697">Rotamase</keyword>